<dbReference type="EMBL" id="MH830339">
    <property type="protein sequence ID" value="AYJ73151.1"/>
    <property type="molecule type" value="Genomic_DNA"/>
</dbReference>
<protein>
    <submittedName>
        <fullName evidence="1">Uncharacterized protein</fullName>
    </submittedName>
</protein>
<proteinExistence type="predicted"/>
<evidence type="ECO:0000313" key="2">
    <source>
        <dbReference type="Proteomes" id="UP000269143"/>
    </source>
</evidence>
<dbReference type="Proteomes" id="UP000269143">
    <property type="component" value="Segment"/>
</dbReference>
<reference evidence="2" key="1">
    <citation type="submission" date="2018-09" db="EMBL/GenBank/DDBJ databases">
        <title>Complete genome of Proteus mirabilis phage Stubb.</title>
        <authorList>
            <person name="Bourgeois T.A."/>
            <person name="Lessor L."/>
            <person name="O'Leary C.J."/>
            <person name="Liu M."/>
        </authorList>
    </citation>
    <scope>NUCLEOTIDE SEQUENCE [LARGE SCALE GENOMIC DNA]</scope>
</reference>
<accession>A0A3B8DIY1</accession>
<name>A0A3B8DIY1_9CAUD</name>
<evidence type="ECO:0000313" key="1">
    <source>
        <dbReference type="EMBL" id="AYJ73151.1"/>
    </source>
</evidence>
<sequence>MKRFLFPLALCLFSASAMSDTKPLNLTVCKATTSDSTQLANVYGINGAFVVETSFKGVYHKDVFIGEQSPYVFVGKNSMIVADTKRVDGYVNFEGAELTIISKNGNTTLHLKDCAETVL</sequence>
<organism evidence="1 2">
    <name type="scientific">Proteus phage Stubb</name>
    <dbReference type="NCBI Taxonomy" id="2315597"/>
    <lineage>
        <taxon>Viruses</taxon>
        <taxon>Duplodnaviria</taxon>
        <taxon>Heunggongvirae</taxon>
        <taxon>Uroviricota</taxon>
        <taxon>Caudoviricetes</taxon>
        <taxon>Demerecviridae</taxon>
        <taxon>Novosibvirus</taxon>
        <taxon>Novosibvirus stubb</taxon>
    </lineage>
</organism>
<keyword evidence="2" id="KW-1185">Reference proteome</keyword>
<gene>
    <name evidence="1" type="ORF">CPT_Stubb_011</name>
</gene>